<dbReference type="Proteomes" id="UP001162483">
    <property type="component" value="Unassembled WGS sequence"/>
</dbReference>
<feature type="non-terminal residue" evidence="2">
    <location>
        <position position="90"/>
    </location>
</feature>
<keyword evidence="3" id="KW-1185">Reference proteome</keyword>
<evidence type="ECO:0000256" key="1">
    <source>
        <dbReference type="SAM" id="MobiDB-lite"/>
    </source>
</evidence>
<reference evidence="2" key="1">
    <citation type="submission" date="2023-05" db="EMBL/GenBank/DDBJ databases">
        <authorList>
            <person name="Stuckert A."/>
        </authorList>
    </citation>
    <scope>NUCLEOTIDE SEQUENCE</scope>
</reference>
<proteinExistence type="predicted"/>
<evidence type="ECO:0000313" key="3">
    <source>
        <dbReference type="Proteomes" id="UP001162483"/>
    </source>
</evidence>
<accession>A0ABN9GJF9</accession>
<protein>
    <submittedName>
        <fullName evidence="2">Uncharacterized protein</fullName>
    </submittedName>
</protein>
<feature type="region of interest" description="Disordered" evidence="1">
    <location>
        <begin position="1"/>
        <end position="56"/>
    </location>
</feature>
<dbReference type="EMBL" id="CATNWA010018753">
    <property type="protein sequence ID" value="CAI9609249.1"/>
    <property type="molecule type" value="Genomic_DNA"/>
</dbReference>
<evidence type="ECO:0000313" key="2">
    <source>
        <dbReference type="EMBL" id="CAI9609249.1"/>
    </source>
</evidence>
<sequence length="90" mass="10099">MIGHRNCSSGKAHTRPSISEEAKLGDEESSSSVKIKEVREQPAQVKRRAAGEGRQLTGKSRYAGCGWEREGARPGWSRGQQGKYHWCQWE</sequence>
<comment type="caution">
    <text evidence="2">The sequence shown here is derived from an EMBL/GenBank/DDBJ whole genome shotgun (WGS) entry which is preliminary data.</text>
</comment>
<organism evidence="2 3">
    <name type="scientific">Staurois parvus</name>
    <dbReference type="NCBI Taxonomy" id="386267"/>
    <lineage>
        <taxon>Eukaryota</taxon>
        <taxon>Metazoa</taxon>
        <taxon>Chordata</taxon>
        <taxon>Craniata</taxon>
        <taxon>Vertebrata</taxon>
        <taxon>Euteleostomi</taxon>
        <taxon>Amphibia</taxon>
        <taxon>Batrachia</taxon>
        <taxon>Anura</taxon>
        <taxon>Neobatrachia</taxon>
        <taxon>Ranoidea</taxon>
        <taxon>Ranidae</taxon>
        <taxon>Staurois</taxon>
    </lineage>
</organism>
<gene>
    <name evidence="2" type="ORF">SPARVUS_LOCUS14227063</name>
</gene>
<feature type="compositionally biased region" description="Polar residues" evidence="1">
    <location>
        <begin position="1"/>
        <end position="11"/>
    </location>
</feature>
<name>A0ABN9GJF9_9NEOB</name>